<reference evidence="7 9" key="2">
    <citation type="journal article" date="2018" name="Genome Res.">
        <title>The genomic architecture and molecular evolution of ant odorant receptors.</title>
        <authorList>
            <person name="McKenzie S.K."/>
            <person name="Kronauer D.J.C."/>
        </authorList>
    </citation>
    <scope>NUCLEOTIDE SEQUENCE [LARGE SCALE GENOMIC DNA]</scope>
    <source>
        <strain evidence="7">Clonal line C1</strain>
    </source>
</reference>
<keyword evidence="2 5" id="KW-0812">Transmembrane</keyword>
<keyword evidence="4 5" id="KW-0472">Membrane</keyword>
<keyword evidence="3 5" id="KW-1133">Transmembrane helix</keyword>
<dbReference type="OMA" id="NIATWET"/>
<evidence type="ECO:0000256" key="4">
    <source>
        <dbReference type="ARBA" id="ARBA00023136"/>
    </source>
</evidence>
<evidence type="ECO:0000256" key="3">
    <source>
        <dbReference type="ARBA" id="ARBA00022989"/>
    </source>
</evidence>
<gene>
    <name evidence="7" type="ORF">DMN91_009933</name>
    <name evidence="6" type="ORF">X777_10724</name>
</gene>
<evidence type="ECO:0000313" key="6">
    <source>
        <dbReference type="EMBL" id="EZA50531.1"/>
    </source>
</evidence>
<evidence type="ECO:0000313" key="7">
    <source>
        <dbReference type="EMBL" id="RLU17697.1"/>
    </source>
</evidence>
<reference evidence="7" key="3">
    <citation type="submission" date="2018-07" db="EMBL/GenBank/DDBJ databases">
        <authorList>
            <person name="Mckenzie S.K."/>
            <person name="Kronauer D.J.C."/>
        </authorList>
    </citation>
    <scope>NUCLEOTIDE SEQUENCE</scope>
    <source>
        <strain evidence="7">Clonal line C1</strain>
    </source>
</reference>
<dbReference type="GO" id="GO:0006820">
    <property type="term" value="P:monoatomic anion transport"/>
    <property type="evidence" value="ECO:0007669"/>
    <property type="project" value="TreeGrafter"/>
</dbReference>
<evidence type="ECO:0000313" key="9">
    <source>
        <dbReference type="Proteomes" id="UP000279307"/>
    </source>
</evidence>
<evidence type="ECO:0000313" key="8">
    <source>
        <dbReference type="Proteomes" id="UP000053097"/>
    </source>
</evidence>
<dbReference type="GO" id="GO:0016020">
    <property type="term" value="C:membrane"/>
    <property type="evidence" value="ECO:0007669"/>
    <property type="project" value="UniProtKB-SubCell"/>
</dbReference>
<evidence type="ECO:0000256" key="5">
    <source>
        <dbReference type="SAM" id="Phobius"/>
    </source>
</evidence>
<dbReference type="PANTHER" id="PTHR11662:SF280">
    <property type="entry name" value="FI21844P1-RELATED"/>
    <property type="match status" value="1"/>
</dbReference>
<dbReference type="EMBL" id="KK107455">
    <property type="protein sequence ID" value="EZA50531.1"/>
    <property type="molecule type" value="Genomic_DNA"/>
</dbReference>
<dbReference type="SUPFAM" id="SSF103473">
    <property type="entry name" value="MFS general substrate transporter"/>
    <property type="match status" value="1"/>
</dbReference>
<organism evidence="6 8">
    <name type="scientific">Ooceraea biroi</name>
    <name type="common">Clonal raider ant</name>
    <name type="synonym">Cerapachys biroi</name>
    <dbReference type="NCBI Taxonomy" id="2015173"/>
    <lineage>
        <taxon>Eukaryota</taxon>
        <taxon>Metazoa</taxon>
        <taxon>Ecdysozoa</taxon>
        <taxon>Arthropoda</taxon>
        <taxon>Hexapoda</taxon>
        <taxon>Insecta</taxon>
        <taxon>Pterygota</taxon>
        <taxon>Neoptera</taxon>
        <taxon>Endopterygota</taxon>
        <taxon>Hymenoptera</taxon>
        <taxon>Apocrita</taxon>
        <taxon>Aculeata</taxon>
        <taxon>Formicoidea</taxon>
        <taxon>Formicidae</taxon>
        <taxon>Dorylinae</taxon>
        <taxon>Ooceraea</taxon>
    </lineage>
</organism>
<feature type="transmembrane region" description="Helical" evidence="5">
    <location>
        <begin position="148"/>
        <end position="166"/>
    </location>
</feature>
<feature type="transmembrane region" description="Helical" evidence="5">
    <location>
        <begin position="53"/>
        <end position="81"/>
    </location>
</feature>
<feature type="transmembrane region" description="Helical" evidence="5">
    <location>
        <begin position="244"/>
        <end position="270"/>
    </location>
</feature>
<feature type="transmembrane region" description="Helical" evidence="5">
    <location>
        <begin position="88"/>
        <end position="106"/>
    </location>
</feature>
<feature type="transmembrane region" description="Helical" evidence="5">
    <location>
        <begin position="282"/>
        <end position="300"/>
    </location>
</feature>
<feature type="transmembrane region" description="Helical" evidence="5">
    <location>
        <begin position="20"/>
        <end position="41"/>
    </location>
</feature>
<dbReference type="Proteomes" id="UP000279307">
    <property type="component" value="Chromosome 10"/>
</dbReference>
<dbReference type="InterPro" id="IPR036259">
    <property type="entry name" value="MFS_trans_sf"/>
</dbReference>
<feature type="transmembrane region" description="Helical" evidence="5">
    <location>
        <begin position="337"/>
        <end position="356"/>
    </location>
</feature>
<evidence type="ECO:0000256" key="2">
    <source>
        <dbReference type="ARBA" id="ARBA00022692"/>
    </source>
</evidence>
<keyword evidence="8" id="KW-1185">Reference proteome</keyword>
<feature type="transmembrane region" description="Helical" evidence="5">
    <location>
        <begin position="312"/>
        <end position="331"/>
    </location>
</feature>
<name>A0A026W4L0_OOCBI</name>
<evidence type="ECO:0000256" key="1">
    <source>
        <dbReference type="ARBA" id="ARBA00004141"/>
    </source>
</evidence>
<dbReference type="InterPro" id="IPR050382">
    <property type="entry name" value="MFS_Na/Anion_cotransporter"/>
</dbReference>
<dbReference type="PANTHER" id="PTHR11662">
    <property type="entry name" value="SOLUTE CARRIER FAMILY 17"/>
    <property type="match status" value="1"/>
</dbReference>
<accession>A0A026W4L0</accession>
<protein>
    <submittedName>
        <fullName evidence="6">Putative inorganic phosphate cotransporter</fullName>
    </submittedName>
</protein>
<reference evidence="6 8" key="1">
    <citation type="journal article" date="2014" name="Curr. Biol.">
        <title>The genome of the clonal raider ant Cerapachys biroi.</title>
        <authorList>
            <person name="Oxley P.R."/>
            <person name="Ji L."/>
            <person name="Fetter-Pruneda I."/>
            <person name="McKenzie S.K."/>
            <person name="Li C."/>
            <person name="Hu H."/>
            <person name="Zhang G."/>
            <person name="Kronauer D.J."/>
        </authorList>
    </citation>
    <scope>NUCLEOTIDE SEQUENCE [LARGE SCALE GENOMIC DNA]</scope>
</reference>
<feature type="transmembrane region" description="Helical" evidence="5">
    <location>
        <begin position="399"/>
        <end position="417"/>
    </location>
</feature>
<feature type="transmembrane region" description="Helical" evidence="5">
    <location>
        <begin position="112"/>
        <end position="136"/>
    </location>
</feature>
<feature type="transmembrane region" description="Helical" evidence="5">
    <location>
        <begin position="178"/>
        <end position="197"/>
    </location>
</feature>
<dbReference type="Gene3D" id="1.20.1250.20">
    <property type="entry name" value="MFS general substrate transporter like domains"/>
    <property type="match status" value="1"/>
</dbReference>
<proteinExistence type="predicted"/>
<dbReference type="AlphaFoldDB" id="A0A026W4L0"/>
<dbReference type="OrthoDB" id="2985014at2759"/>
<dbReference type="STRING" id="2015173.A0A026W4L0"/>
<dbReference type="Proteomes" id="UP000053097">
    <property type="component" value="Unassembled WGS sequence"/>
</dbReference>
<dbReference type="EMBL" id="QOIP01000010">
    <property type="protein sequence ID" value="RLU17697.1"/>
    <property type="molecule type" value="Genomic_DNA"/>
</dbReference>
<comment type="subcellular location">
    <subcellularLocation>
        <location evidence="1">Membrane</location>
        <topology evidence="1">Multi-pass membrane protein</topology>
    </subcellularLocation>
</comment>
<dbReference type="GO" id="GO:0022857">
    <property type="term" value="F:transmembrane transporter activity"/>
    <property type="evidence" value="ECO:0007669"/>
    <property type="project" value="TreeGrafter"/>
</dbReference>
<sequence>MKMSPTLKQHSIGIRHFEMLLLFVVVFIGAGYTLCLKGGVVHLSLEGEIKDGISFAITLTTSLTIFYWTSMIAQLLIGFVVHANEGSMLDWVIRLGFALTILMIFLGKYIGVYIISVIMAIIEITIVTCVHGLLAVWIPPSERALSGAIVYGGASFSKLTITLAIMDIAKTRNPNLLIVFYALLIVTAIWGIVYFFLGAKVPSRHRFISQKEREYIEESLRAESSDTLNQMPMSLKNIVTSPSVWVLIIAHCCQTWLEIILSMIPIIQIFSGIVNIATWETYLTMWLVGLFIGCVSDIAVRNGTSMATARKICNTIGFLGPAIALLCLNNVDVENWNIIAIVAMGLNAGAICGFRINHIDLSPKYASLLVSISNFFACILSLIVFYVMLNLFVDKWYSIVYATVAILGVSNVIFVVFGKARVQYY</sequence>
<feature type="transmembrane region" description="Helical" evidence="5">
    <location>
        <begin position="368"/>
        <end position="393"/>
    </location>
</feature>